<organism evidence="2 3">
    <name type="scientific">Leeuwenhoekiella polynyae</name>
    <dbReference type="NCBI Taxonomy" id="1550906"/>
    <lineage>
        <taxon>Bacteria</taxon>
        <taxon>Pseudomonadati</taxon>
        <taxon>Bacteroidota</taxon>
        <taxon>Flavobacteriia</taxon>
        <taxon>Flavobacteriales</taxon>
        <taxon>Flavobacteriaceae</taxon>
        <taxon>Leeuwenhoekiella</taxon>
    </lineage>
</organism>
<dbReference type="Proteomes" id="UP000289859">
    <property type="component" value="Unassembled WGS sequence"/>
</dbReference>
<accession>A0A4Q0NU47</accession>
<evidence type="ECO:0000313" key="2">
    <source>
        <dbReference type="EMBL" id="RXG14396.1"/>
    </source>
</evidence>
<proteinExistence type="predicted"/>
<dbReference type="EMBL" id="QOVK01000023">
    <property type="protein sequence ID" value="RXG14396.1"/>
    <property type="molecule type" value="Genomic_DNA"/>
</dbReference>
<keyword evidence="1" id="KW-1133">Transmembrane helix</keyword>
<sequence>MPKNTTNQIQNKHLKQKQFLYNLLLAIYLSSLCSAFSQNISLEIITNSKSEDSLISKYFQNIEFDSFNEMTEEINQTKNKLYLEGYLQHKFHNLKKNSKENYSLEFFSEKKTKQITLYIYDTKTLNYLTDLDYKISKNSIKIKPQEIREILPKLTQNAAEIGNPLTTFQLINILASEKGFSAELKVNRKENRNLTKVIIKGYSKFPKSFIKHQAKLKTPALFQKKKILDKTKTLEELDFVSFSKAPELQFKKDSTSLYLYLDKKNTNTLEGFLGFSPNEDESKLRLAGYLNLNLINNFNQGERTNLTYKSNGDNQQILNLNTNLPFLFKSPISLSTGINIFRQDSTFSNASQTLETSLNIAKNTFLSTSLELEQSTTSQNSENTNTKPYKKQIYSGKLSYSKTKNSTLQPQSAYLEFIAGTALRKTQNPNTTNQFIASLNAAYNFRISPNHNLHLNNQTALLKSTNYLDNELFRFGGINNIRGFKENSISANLYTTLQTEYRYSPSSKIYINTIIDAAYYENNLSNQEDILYSFGLGTSLLTKAGILKLNLANGIHNNQKFELSNSILHLTLIANF</sequence>
<gene>
    <name evidence="2" type="ORF">DSM02_3530</name>
</gene>
<keyword evidence="1" id="KW-0812">Transmembrane</keyword>
<evidence type="ECO:0000256" key="1">
    <source>
        <dbReference type="SAM" id="Phobius"/>
    </source>
</evidence>
<reference evidence="2 3" key="1">
    <citation type="submission" date="2018-07" db="EMBL/GenBank/DDBJ databases">
        <title>Leeuwenhoekiella genomics.</title>
        <authorList>
            <person name="Tahon G."/>
            <person name="Willems A."/>
        </authorList>
    </citation>
    <scope>NUCLEOTIDE SEQUENCE [LARGE SCALE GENOMIC DNA]</scope>
    <source>
        <strain evidence="2 3">LMG 29608</strain>
    </source>
</reference>
<keyword evidence="3" id="KW-1185">Reference proteome</keyword>
<comment type="caution">
    <text evidence="2">The sequence shown here is derived from an EMBL/GenBank/DDBJ whole genome shotgun (WGS) entry which is preliminary data.</text>
</comment>
<feature type="transmembrane region" description="Helical" evidence="1">
    <location>
        <begin position="20"/>
        <end position="37"/>
    </location>
</feature>
<name>A0A4Q0NU47_9FLAO</name>
<dbReference type="Gene3D" id="2.40.160.50">
    <property type="entry name" value="membrane protein fhac: a member of the omp85/tpsb transporter family"/>
    <property type="match status" value="1"/>
</dbReference>
<protein>
    <submittedName>
        <fullName evidence="2">Outer membrane protein assembly factor BamA</fullName>
    </submittedName>
</protein>
<evidence type="ECO:0000313" key="3">
    <source>
        <dbReference type="Proteomes" id="UP000289859"/>
    </source>
</evidence>
<keyword evidence="1" id="KW-0472">Membrane</keyword>
<dbReference type="AlphaFoldDB" id="A0A4Q0NU47"/>